<dbReference type="SUPFAM" id="SSF53756">
    <property type="entry name" value="UDP-Glycosyltransferase/glycogen phosphorylase"/>
    <property type="match status" value="1"/>
</dbReference>
<protein>
    <submittedName>
        <fullName evidence="2">Glycosyltransferase family 4 protein</fullName>
    </submittedName>
</protein>
<dbReference type="EMBL" id="JAAZON010000041">
    <property type="protein sequence ID" value="NMC61749.1"/>
    <property type="molecule type" value="Genomic_DNA"/>
</dbReference>
<proteinExistence type="predicted"/>
<name>A0A7X9FQ46_9DELT</name>
<accession>A0A7X9FQ46</accession>
<gene>
    <name evidence="2" type="ORF">GYA55_01130</name>
</gene>
<reference evidence="2 3" key="1">
    <citation type="journal article" date="2020" name="Biotechnol. Biofuels">
        <title>New insights from the biogas microbiome by comprehensive genome-resolved metagenomics of nearly 1600 species originating from multiple anaerobic digesters.</title>
        <authorList>
            <person name="Campanaro S."/>
            <person name="Treu L."/>
            <person name="Rodriguez-R L.M."/>
            <person name="Kovalovszki A."/>
            <person name="Ziels R.M."/>
            <person name="Maus I."/>
            <person name="Zhu X."/>
            <person name="Kougias P.G."/>
            <person name="Basile A."/>
            <person name="Luo G."/>
            <person name="Schluter A."/>
            <person name="Konstantinidis K.T."/>
            <person name="Angelidaki I."/>
        </authorList>
    </citation>
    <scope>NUCLEOTIDE SEQUENCE [LARGE SCALE GENOMIC DNA]</scope>
    <source>
        <strain evidence="2">AS27yjCOA_65</strain>
    </source>
</reference>
<dbReference type="CDD" id="cd03801">
    <property type="entry name" value="GT4_PimA-like"/>
    <property type="match status" value="1"/>
</dbReference>
<organism evidence="2 3">
    <name type="scientific">SAR324 cluster bacterium</name>
    <dbReference type="NCBI Taxonomy" id="2024889"/>
    <lineage>
        <taxon>Bacteria</taxon>
        <taxon>Deltaproteobacteria</taxon>
        <taxon>SAR324 cluster</taxon>
    </lineage>
</organism>
<dbReference type="GO" id="GO:0016757">
    <property type="term" value="F:glycosyltransferase activity"/>
    <property type="evidence" value="ECO:0007669"/>
    <property type="project" value="InterPro"/>
</dbReference>
<evidence type="ECO:0000259" key="1">
    <source>
        <dbReference type="Pfam" id="PF00534"/>
    </source>
</evidence>
<evidence type="ECO:0000313" key="3">
    <source>
        <dbReference type="Proteomes" id="UP000524246"/>
    </source>
</evidence>
<dbReference type="Proteomes" id="UP000524246">
    <property type="component" value="Unassembled WGS sequence"/>
</dbReference>
<dbReference type="InterPro" id="IPR001296">
    <property type="entry name" value="Glyco_trans_1"/>
</dbReference>
<feature type="non-terminal residue" evidence="2">
    <location>
        <position position="386"/>
    </location>
</feature>
<keyword evidence="2" id="KW-0808">Transferase</keyword>
<dbReference type="Pfam" id="PF00534">
    <property type="entry name" value="Glycos_transf_1"/>
    <property type="match status" value="1"/>
</dbReference>
<dbReference type="Gene3D" id="3.40.50.2000">
    <property type="entry name" value="Glycogen Phosphorylase B"/>
    <property type="match status" value="2"/>
</dbReference>
<comment type="caution">
    <text evidence="2">The sequence shown here is derived from an EMBL/GenBank/DDBJ whole genome shotgun (WGS) entry which is preliminary data.</text>
</comment>
<dbReference type="AlphaFoldDB" id="A0A7X9FQ46"/>
<sequence>MKLLILAPEPFFRERGTPIAVRLVAETLGLRYKNDVELLCYGEGERVEISNVLIRRTWTPAFLNNIHPGISIKKIILDLLMFFNFLRLLFKHRQNQYTLIHAVEESVFFALIVKVFFGLPYIYDMDSRLSTQLMCRWPWLKPFGTILTLMESLAIRNSLATIAVCKTLFDEAQSMGAKEIFLLSDVSLLETEGATREHISLKERCGIVRDTPLVLYVGNLEPYQGISLLLEAFKSCVDRGASAHLAIIGGRKDHIKEYENKCIEIGIKQYVHFLGPKPLSSLGAFLSQADVLVSPRTSGNNTPMKIYSYLHAGKALVATSLETHTQVLNSEISKLVEATPDAFGQALFEVLSDAKLRSSLGEKARIFAEAHYTLPVFKKSLNSIYE</sequence>
<evidence type="ECO:0000313" key="2">
    <source>
        <dbReference type="EMBL" id="NMC61749.1"/>
    </source>
</evidence>
<dbReference type="PANTHER" id="PTHR12526:SF622">
    <property type="entry name" value="GLYCOSYLTRANSFERASE (GROUP I)"/>
    <property type="match status" value="1"/>
</dbReference>
<dbReference type="PANTHER" id="PTHR12526">
    <property type="entry name" value="GLYCOSYLTRANSFERASE"/>
    <property type="match status" value="1"/>
</dbReference>
<feature type="domain" description="Glycosyl transferase family 1" evidence="1">
    <location>
        <begin position="206"/>
        <end position="365"/>
    </location>
</feature>